<proteinExistence type="predicted"/>
<feature type="compositionally biased region" description="Basic and acidic residues" evidence="2">
    <location>
        <begin position="298"/>
        <end position="317"/>
    </location>
</feature>
<dbReference type="GeneID" id="111113600"/>
<dbReference type="Proteomes" id="UP000694844">
    <property type="component" value="Chromosome 9"/>
</dbReference>
<accession>A0A8B8BXM3</accession>
<feature type="compositionally biased region" description="Basic residues" evidence="2">
    <location>
        <begin position="318"/>
        <end position="328"/>
    </location>
</feature>
<protein>
    <submittedName>
        <fullName evidence="4">Trichohyalin-like</fullName>
    </submittedName>
</protein>
<evidence type="ECO:0000313" key="4">
    <source>
        <dbReference type="RefSeq" id="XP_022307601.1"/>
    </source>
</evidence>
<dbReference type="AlphaFoldDB" id="A0A8B8BXM3"/>
<evidence type="ECO:0000313" key="3">
    <source>
        <dbReference type="Proteomes" id="UP000694844"/>
    </source>
</evidence>
<dbReference type="RefSeq" id="XP_022307601.1">
    <property type="nucleotide sequence ID" value="XM_022451893.1"/>
</dbReference>
<evidence type="ECO:0000256" key="2">
    <source>
        <dbReference type="SAM" id="MobiDB-lite"/>
    </source>
</evidence>
<organism evidence="3 4">
    <name type="scientific">Crassostrea virginica</name>
    <name type="common">Eastern oyster</name>
    <dbReference type="NCBI Taxonomy" id="6565"/>
    <lineage>
        <taxon>Eukaryota</taxon>
        <taxon>Metazoa</taxon>
        <taxon>Spiralia</taxon>
        <taxon>Lophotrochozoa</taxon>
        <taxon>Mollusca</taxon>
        <taxon>Bivalvia</taxon>
        <taxon>Autobranchia</taxon>
        <taxon>Pteriomorphia</taxon>
        <taxon>Ostreida</taxon>
        <taxon>Ostreoidea</taxon>
        <taxon>Ostreidae</taxon>
        <taxon>Crassostrea</taxon>
    </lineage>
</organism>
<sequence length="340" mass="40131">MDHERKRRTKREEELSQMAMAIIQPLLEQFNDTLIISQREMAAEQRLLAHQQESAKDSVQCELVCKENAKRVDKMAEEERQYQVKLLLAMKDDAMRTASIDSLVDSMAVTNQKRSLINTDLEEASERLQEDQQELDVEYNKACGEMLDQSLITVVQESHRDLINEQEEQARKEKMEFQEMVAKDKVASHYKHKFSKAVKKIAAMYKELEMEEKKEAETLMQKAEDVKFTAQEDIVRIVNTKVSSKLVHEEKVRRIKEEEQMLNEDNPARTAMMNLMNRVQRQMLLQKFKGKWVNITQKKKESTAEKQSEDNLSEQDKKLRRMRTKNRKETKIVSWQNEDM</sequence>
<evidence type="ECO:0000256" key="1">
    <source>
        <dbReference type="SAM" id="Coils"/>
    </source>
</evidence>
<reference evidence="4" key="1">
    <citation type="submission" date="2025-08" db="UniProtKB">
        <authorList>
            <consortium name="RefSeq"/>
        </authorList>
    </citation>
    <scope>IDENTIFICATION</scope>
    <source>
        <tissue evidence="4">Whole sample</tissue>
    </source>
</reference>
<feature type="coiled-coil region" evidence="1">
    <location>
        <begin position="114"/>
        <end position="226"/>
    </location>
</feature>
<gene>
    <name evidence="4" type="primary">LOC111113600</name>
</gene>
<feature type="region of interest" description="Disordered" evidence="2">
    <location>
        <begin position="297"/>
        <end position="340"/>
    </location>
</feature>
<keyword evidence="1" id="KW-0175">Coiled coil</keyword>
<name>A0A8B8BXM3_CRAVI</name>
<dbReference type="KEGG" id="cvn:111113600"/>
<keyword evidence="3" id="KW-1185">Reference proteome</keyword>
<dbReference type="OrthoDB" id="10037886at2759"/>